<evidence type="ECO:0000256" key="6">
    <source>
        <dbReference type="ARBA" id="ARBA00022552"/>
    </source>
</evidence>
<protein>
    <recommendedName>
        <fullName evidence="14">Protein DIS3 homolog</fullName>
    </recommendedName>
    <alternativeName>
        <fullName evidence="15">Ribosomal RNA-processing protein 44</fullName>
    </alternativeName>
</protein>
<evidence type="ECO:0000256" key="16">
    <source>
        <dbReference type="RuleBase" id="RU003901"/>
    </source>
</evidence>
<keyword evidence="10" id="KW-0271">Exosome</keyword>
<dbReference type="FunFam" id="2.40.50.140:FF:000125">
    <property type="entry name" value="exosome complex exonuclease RRP44 isoform X1"/>
    <property type="match status" value="1"/>
</dbReference>
<comment type="cofactor">
    <cofactor evidence="1">
        <name>Mg(2+)</name>
        <dbReference type="ChEBI" id="CHEBI:18420"/>
    </cofactor>
</comment>
<evidence type="ECO:0000256" key="8">
    <source>
        <dbReference type="ARBA" id="ARBA00022759"/>
    </source>
</evidence>
<gene>
    <name evidence="20" type="ORF">V9T40_013604</name>
</gene>
<comment type="similarity">
    <text evidence="4 16">Belongs to the RNR ribonuclease family.</text>
</comment>
<keyword evidence="6" id="KW-0698">rRNA processing</keyword>
<name>A0AAN9Y1E7_9HEMI</name>
<dbReference type="GO" id="GO:0005730">
    <property type="term" value="C:nucleolus"/>
    <property type="evidence" value="ECO:0007669"/>
    <property type="project" value="UniProtKB-SubCell"/>
</dbReference>
<dbReference type="InterPro" id="IPR041505">
    <property type="entry name" value="Dis3_CSD2"/>
</dbReference>
<accession>A0AAN9Y1E7</accession>
<dbReference type="Gene3D" id="2.40.50.700">
    <property type="match status" value="1"/>
</dbReference>
<evidence type="ECO:0000256" key="2">
    <source>
        <dbReference type="ARBA" id="ARBA00004496"/>
    </source>
</evidence>
<evidence type="ECO:0000256" key="5">
    <source>
        <dbReference type="ARBA" id="ARBA00022490"/>
    </source>
</evidence>
<organism evidence="20 21">
    <name type="scientific">Parthenolecanium corni</name>
    <dbReference type="NCBI Taxonomy" id="536013"/>
    <lineage>
        <taxon>Eukaryota</taxon>
        <taxon>Metazoa</taxon>
        <taxon>Ecdysozoa</taxon>
        <taxon>Arthropoda</taxon>
        <taxon>Hexapoda</taxon>
        <taxon>Insecta</taxon>
        <taxon>Pterygota</taxon>
        <taxon>Neoptera</taxon>
        <taxon>Paraneoptera</taxon>
        <taxon>Hemiptera</taxon>
        <taxon>Sternorrhyncha</taxon>
        <taxon>Coccoidea</taxon>
        <taxon>Coccidae</taxon>
        <taxon>Parthenolecanium</taxon>
    </lineage>
</organism>
<dbReference type="InterPro" id="IPR001900">
    <property type="entry name" value="RNase_II/R"/>
</dbReference>
<keyword evidence="9" id="KW-0378">Hydrolase</keyword>
<dbReference type="Gene3D" id="2.40.50.140">
    <property type="entry name" value="Nucleic acid-binding proteins"/>
    <property type="match status" value="1"/>
</dbReference>
<evidence type="ECO:0000256" key="10">
    <source>
        <dbReference type="ARBA" id="ARBA00022835"/>
    </source>
</evidence>
<keyword evidence="11" id="KW-0269">Exonuclease</keyword>
<dbReference type="InterPro" id="IPR029060">
    <property type="entry name" value="PIN-like_dom_sf"/>
</dbReference>
<dbReference type="FunFam" id="2.40.50.700:FF:000001">
    <property type="entry name" value="Exosome complex exonuclease exoribonuclease (Rrp44)"/>
    <property type="match status" value="1"/>
</dbReference>
<keyword evidence="5" id="KW-0963">Cytoplasm</keyword>
<dbReference type="SUPFAM" id="SSF50249">
    <property type="entry name" value="Nucleic acid-binding proteins"/>
    <property type="match status" value="3"/>
</dbReference>
<dbReference type="Pfam" id="PF17215">
    <property type="entry name" value="Rrp44_S1"/>
    <property type="match status" value="1"/>
</dbReference>
<keyword evidence="7" id="KW-0540">Nuclease</keyword>
<keyword evidence="8" id="KW-0255">Endonuclease</keyword>
<dbReference type="InterPro" id="IPR022966">
    <property type="entry name" value="RNase_II/R_CS"/>
</dbReference>
<evidence type="ECO:0000259" key="18">
    <source>
        <dbReference type="SMART" id="SM00670"/>
    </source>
</evidence>
<evidence type="ECO:0000256" key="17">
    <source>
        <dbReference type="SAM" id="MobiDB-lite"/>
    </source>
</evidence>
<dbReference type="PROSITE" id="PS01175">
    <property type="entry name" value="RIBONUCLEASE_II"/>
    <property type="match status" value="1"/>
</dbReference>
<dbReference type="Proteomes" id="UP001367676">
    <property type="component" value="Unassembled WGS sequence"/>
</dbReference>
<evidence type="ECO:0000313" key="20">
    <source>
        <dbReference type="EMBL" id="KAK7582159.1"/>
    </source>
</evidence>
<keyword evidence="21" id="KW-1185">Reference proteome</keyword>
<dbReference type="InterPro" id="IPR002716">
    <property type="entry name" value="PIN_dom"/>
</dbReference>
<dbReference type="InterPro" id="IPR012340">
    <property type="entry name" value="NA-bd_OB-fold"/>
</dbReference>
<keyword evidence="12" id="KW-0694">RNA-binding</keyword>
<dbReference type="SMART" id="SM00955">
    <property type="entry name" value="RNB"/>
    <property type="match status" value="1"/>
</dbReference>
<dbReference type="Pfam" id="PF17849">
    <property type="entry name" value="OB_Dis3"/>
    <property type="match status" value="1"/>
</dbReference>
<dbReference type="GO" id="GO:0004519">
    <property type="term" value="F:endonuclease activity"/>
    <property type="evidence" value="ECO:0007669"/>
    <property type="project" value="UniProtKB-KW"/>
</dbReference>
<dbReference type="FunFam" id="3.40.50.1010:FF:000010">
    <property type="entry name" value="Exosome complex exonuclease DIS3"/>
    <property type="match status" value="1"/>
</dbReference>
<dbReference type="FunFam" id="2.40.50.690:FF:000010">
    <property type="entry name" value="Rrp44p homologue, putative"/>
    <property type="match status" value="1"/>
</dbReference>
<evidence type="ECO:0000256" key="11">
    <source>
        <dbReference type="ARBA" id="ARBA00022839"/>
    </source>
</evidence>
<dbReference type="EMBL" id="JBBCAQ010000033">
    <property type="protein sequence ID" value="KAK7582159.1"/>
    <property type="molecule type" value="Genomic_DNA"/>
</dbReference>
<evidence type="ECO:0000256" key="7">
    <source>
        <dbReference type="ARBA" id="ARBA00022722"/>
    </source>
</evidence>
<evidence type="ECO:0000256" key="4">
    <source>
        <dbReference type="ARBA" id="ARBA00005785"/>
    </source>
</evidence>
<evidence type="ECO:0000313" key="21">
    <source>
        <dbReference type="Proteomes" id="UP001367676"/>
    </source>
</evidence>
<comment type="subcellular location">
    <subcellularLocation>
        <location evidence="2">Cytoplasm</location>
    </subcellularLocation>
    <subcellularLocation>
        <location evidence="3">Nucleus</location>
        <location evidence="3">Nucleolus</location>
    </subcellularLocation>
</comment>
<dbReference type="GO" id="GO:0016075">
    <property type="term" value="P:rRNA catabolic process"/>
    <property type="evidence" value="ECO:0007669"/>
    <property type="project" value="TreeGrafter"/>
</dbReference>
<feature type="compositionally biased region" description="Basic and acidic residues" evidence="17">
    <location>
        <begin position="975"/>
        <end position="986"/>
    </location>
</feature>
<dbReference type="Gene3D" id="3.40.50.1010">
    <property type="entry name" value="5'-nuclease"/>
    <property type="match status" value="1"/>
</dbReference>
<dbReference type="InterPro" id="IPR050180">
    <property type="entry name" value="RNR_Ribonuclease"/>
</dbReference>
<feature type="region of interest" description="Disordered" evidence="17">
    <location>
        <begin position="950"/>
        <end position="994"/>
    </location>
</feature>
<evidence type="ECO:0000256" key="3">
    <source>
        <dbReference type="ARBA" id="ARBA00004604"/>
    </source>
</evidence>
<feature type="domain" description="RNB" evidence="19">
    <location>
        <begin position="463"/>
        <end position="795"/>
    </location>
</feature>
<evidence type="ECO:0000256" key="13">
    <source>
        <dbReference type="ARBA" id="ARBA00023242"/>
    </source>
</evidence>
<dbReference type="GO" id="GO:0006364">
    <property type="term" value="P:rRNA processing"/>
    <property type="evidence" value="ECO:0007669"/>
    <property type="project" value="UniProtKB-KW"/>
</dbReference>
<dbReference type="GO" id="GO:0071031">
    <property type="term" value="P:nuclear mRNA surveillance of mRNA 3'-end processing"/>
    <property type="evidence" value="ECO:0007669"/>
    <property type="project" value="TreeGrafter"/>
</dbReference>
<dbReference type="InterPro" id="IPR033770">
    <property type="entry name" value="RRP44_S1"/>
</dbReference>
<dbReference type="GO" id="GO:0071034">
    <property type="term" value="P:CUT catabolic process"/>
    <property type="evidence" value="ECO:0007669"/>
    <property type="project" value="UniProtKB-ARBA"/>
</dbReference>
<dbReference type="Pfam" id="PF00773">
    <property type="entry name" value="RNB"/>
    <property type="match status" value="1"/>
</dbReference>
<dbReference type="Gene3D" id="2.40.50.690">
    <property type="match status" value="1"/>
</dbReference>
<evidence type="ECO:0000256" key="14">
    <source>
        <dbReference type="ARBA" id="ARBA00077221"/>
    </source>
</evidence>
<dbReference type="GO" id="GO:0000175">
    <property type="term" value="F:3'-5'-RNA exonuclease activity"/>
    <property type="evidence" value="ECO:0007669"/>
    <property type="project" value="TreeGrafter"/>
</dbReference>
<evidence type="ECO:0000256" key="15">
    <source>
        <dbReference type="ARBA" id="ARBA00077930"/>
    </source>
</evidence>
<dbReference type="GO" id="GO:0003723">
    <property type="term" value="F:RNA binding"/>
    <property type="evidence" value="ECO:0007669"/>
    <property type="project" value="UniProtKB-KW"/>
</dbReference>
<keyword evidence="13" id="KW-0539">Nucleus</keyword>
<dbReference type="Pfam" id="PF17216">
    <property type="entry name" value="Rrp44_CSD1"/>
    <property type="match status" value="1"/>
</dbReference>
<feature type="domain" description="PIN" evidence="18">
    <location>
        <begin position="66"/>
        <end position="188"/>
    </location>
</feature>
<dbReference type="SMART" id="SM00670">
    <property type="entry name" value="PINc"/>
    <property type="match status" value="1"/>
</dbReference>
<sequence length="994" mass="113459">MLTSKTFLRKTKRGNVLKIVREHYLRDDIGCGSKVCKKCAILVEEQEAVLDDQLPDALSKAYKNPHYLIVDTNVVLHQIDVLEADVLCNVIILQTVLEEVKHRSSTIYKRLKDIINDKRRKFYVFVNEHHKDTYLEREAGETANDRNDRAIRVAVKWYDLHLSASQAHVSAKKRIRIVLLTDDAANCEKATKEGLFAASVEDYVCCLKDSKGLEDKISRSESHFDEGSKEIFPCHLTPVQIHDGVKSGKLLQGSFQASRENFLEGQVSVESFEKPILVQGYDGLNRAVDGDVVAVELLPEDQWSAPSEIVLQNDEVEDEEEIVEKVLKVETKQEKTPTGKIVGIIRRKWRQYCGILQHNALQNTTRHIFVPAERKIPKIRIETRQAPTLMEKRIIVAIDSWSRYSRYPSGHFVRALGKIGDKETENEVLLLEHDVPHSRFSEKVLSFLPKLPWIITDEDVAKRTDLRHLDVCSVDPPGCTDIDDALHCFQKPNGNYEVGVHIADVSHFIRPGTALDDEAALRATTVYLVDKRIDMVPDLLSSNLCSLKGGEERFAFSCVWELTPNAQIVGTRFHKSIIRSRAALTYEEAQLIIDDDKQQTSVAKSLRGLNKLAKVLKKRRIENGALVLASPEIRFYIDSETHDPIEVQAKQIRETNSMVEEFMLLANISVAEKIFAEFPEHAILRRHPIPPPSNFEPLVKAANYLGFEMNTNSNKELAESLDAAVKEGNAYFNTMLRILATRCMLQAVYFSSGVVTKEDFYHYGLAVPIYTHFTSPIRRYADILVHRLLAACIGADVTYPDLLDKKKMNNICHNLNYRNRMAQYAGRASVALHTHIFFREKVQNEEGYVLFVRKNALQILIPKYGLEGTLYLYPPKGMKQEVSFVYNEENHTQSYKNIVFHMFDPVTVQLTLDRSNIQHEKLVFKLVKPFIPNFSVSSIDEESKENVTRVEENVSEECGDKAGTSRNPVVLQQMKRKDEDFRSKDSSRKKKHKK</sequence>
<evidence type="ECO:0000256" key="12">
    <source>
        <dbReference type="ARBA" id="ARBA00022884"/>
    </source>
</evidence>
<dbReference type="GO" id="GO:0000177">
    <property type="term" value="C:cytoplasmic exosome (RNase complex)"/>
    <property type="evidence" value="ECO:0007669"/>
    <property type="project" value="TreeGrafter"/>
</dbReference>
<proteinExistence type="inferred from homology"/>
<dbReference type="CDD" id="cd09862">
    <property type="entry name" value="PIN_Rrp44-like"/>
    <property type="match status" value="1"/>
</dbReference>
<reference evidence="20 21" key="1">
    <citation type="submission" date="2024-03" db="EMBL/GenBank/DDBJ databases">
        <title>Adaptation during the transition from Ophiocordyceps entomopathogen to insect associate is accompanied by gene loss and intensified selection.</title>
        <authorList>
            <person name="Ward C.M."/>
            <person name="Onetto C.A."/>
            <person name="Borneman A.R."/>
        </authorList>
    </citation>
    <scope>NUCLEOTIDE SEQUENCE [LARGE SCALE GENOMIC DNA]</scope>
    <source>
        <strain evidence="20">AWRI1</strain>
        <tissue evidence="20">Single Adult Female</tissue>
    </source>
</reference>
<dbReference type="PANTHER" id="PTHR23355:SF35">
    <property type="entry name" value="EXOSOME COMPLEX EXONUCLEASE RRP44"/>
    <property type="match status" value="1"/>
</dbReference>
<dbReference type="GO" id="GO:0000176">
    <property type="term" value="C:nuclear exosome (RNase complex)"/>
    <property type="evidence" value="ECO:0007669"/>
    <property type="project" value="UniProtKB-ARBA"/>
</dbReference>
<dbReference type="Pfam" id="PF13638">
    <property type="entry name" value="PIN_4"/>
    <property type="match status" value="1"/>
</dbReference>
<dbReference type="AlphaFoldDB" id="A0AAN9Y1E7"/>
<comment type="caution">
    <text evidence="20">The sequence shown here is derived from an EMBL/GenBank/DDBJ whole genome shotgun (WGS) entry which is preliminary data.</text>
</comment>
<evidence type="ECO:0000256" key="1">
    <source>
        <dbReference type="ARBA" id="ARBA00001946"/>
    </source>
</evidence>
<evidence type="ECO:0000259" key="19">
    <source>
        <dbReference type="SMART" id="SM00955"/>
    </source>
</evidence>
<dbReference type="SUPFAM" id="SSF88723">
    <property type="entry name" value="PIN domain-like"/>
    <property type="match status" value="1"/>
</dbReference>
<evidence type="ECO:0000256" key="9">
    <source>
        <dbReference type="ARBA" id="ARBA00022801"/>
    </source>
</evidence>
<dbReference type="PANTHER" id="PTHR23355">
    <property type="entry name" value="RIBONUCLEASE"/>
    <property type="match status" value="1"/>
</dbReference>
<dbReference type="InterPro" id="IPR033771">
    <property type="entry name" value="Rrp44_CSD1"/>
</dbReference>